<dbReference type="PANTHER" id="PTHR36113:SF6">
    <property type="entry name" value="FOSFOMYCIN RESISTANCE PROTEIN FOSX"/>
    <property type="match status" value="1"/>
</dbReference>
<dbReference type="InterPro" id="IPR029068">
    <property type="entry name" value="Glyas_Bleomycin-R_OHBP_Dase"/>
</dbReference>
<name>A0A6G4W4Z3_9HYPH</name>
<feature type="domain" description="VOC" evidence="2">
    <location>
        <begin position="4"/>
        <end position="122"/>
    </location>
</feature>
<evidence type="ECO:0000256" key="1">
    <source>
        <dbReference type="ARBA" id="ARBA00022723"/>
    </source>
</evidence>
<keyword evidence="3" id="KW-0808">Transferase</keyword>
<dbReference type="GO" id="GO:0016740">
    <property type="term" value="F:transferase activity"/>
    <property type="evidence" value="ECO:0007669"/>
    <property type="project" value="UniProtKB-KW"/>
</dbReference>
<dbReference type="Proteomes" id="UP001642900">
    <property type="component" value="Unassembled WGS sequence"/>
</dbReference>
<evidence type="ECO:0000313" key="4">
    <source>
        <dbReference type="Proteomes" id="UP001642900"/>
    </source>
</evidence>
<organism evidence="3 4">
    <name type="scientific">Allomesorhizobium camelthorni</name>
    <dbReference type="NCBI Taxonomy" id="475069"/>
    <lineage>
        <taxon>Bacteria</taxon>
        <taxon>Pseudomonadati</taxon>
        <taxon>Pseudomonadota</taxon>
        <taxon>Alphaproteobacteria</taxon>
        <taxon>Hyphomicrobiales</taxon>
        <taxon>Phyllobacteriaceae</taxon>
        <taxon>Allomesorhizobium</taxon>
    </lineage>
</organism>
<dbReference type="SUPFAM" id="SSF54593">
    <property type="entry name" value="Glyoxalase/Bleomycin resistance protein/Dihydroxybiphenyl dioxygenase"/>
    <property type="match status" value="1"/>
</dbReference>
<dbReference type="GO" id="GO:0046872">
    <property type="term" value="F:metal ion binding"/>
    <property type="evidence" value="ECO:0007669"/>
    <property type="project" value="UniProtKB-KW"/>
</dbReference>
<sequence length="139" mass="15797">MIEGLSHVTFIVRDLDRMAAILTRVLGAEEVYSSGNDRFSLSREKFFLAGGVWIAAMEGEPLPSRSYNHVAFKISEADYEACVERIRSLGLEVRPPRPRVEGEGRSIYFYDDDNHLFELHTGTLAERLERYAKGREAAE</sequence>
<reference evidence="3 4" key="1">
    <citation type="submission" date="2020-02" db="EMBL/GenBank/DDBJ databases">
        <title>Genome sequence of strain CCNWXJ40-4.</title>
        <authorList>
            <person name="Gao J."/>
            <person name="Sun J."/>
        </authorList>
    </citation>
    <scope>NUCLEOTIDE SEQUENCE [LARGE SCALE GENOMIC DNA]</scope>
    <source>
        <strain evidence="3 4">CCNWXJ 40-4</strain>
    </source>
</reference>
<protein>
    <submittedName>
        <fullName evidence="3">FosX/FosE/FosI family fosfomycin resistance thiol transferase</fullName>
    </submittedName>
</protein>
<dbReference type="Pfam" id="PF00903">
    <property type="entry name" value="Glyoxalase"/>
    <property type="match status" value="1"/>
</dbReference>
<dbReference type="InterPro" id="IPR004360">
    <property type="entry name" value="Glyas_Fos-R_dOase_dom"/>
</dbReference>
<gene>
    <name evidence="3" type="primary">fosX</name>
    <name evidence="3" type="ORF">G6N73_00230</name>
</gene>
<keyword evidence="4" id="KW-1185">Reference proteome</keyword>
<dbReference type="PROSITE" id="PS51819">
    <property type="entry name" value="VOC"/>
    <property type="match status" value="1"/>
</dbReference>
<dbReference type="InterPro" id="IPR051332">
    <property type="entry name" value="Fosfomycin_Res_Enzymes"/>
</dbReference>
<evidence type="ECO:0000313" key="3">
    <source>
        <dbReference type="EMBL" id="NGO49614.1"/>
    </source>
</evidence>
<comment type="caution">
    <text evidence="3">The sequence shown here is derived from an EMBL/GenBank/DDBJ whole genome shotgun (WGS) entry which is preliminary data.</text>
</comment>
<dbReference type="InterPro" id="IPR037523">
    <property type="entry name" value="VOC_core"/>
</dbReference>
<accession>A0A6G4W4Z3</accession>
<dbReference type="RefSeq" id="WP_165021554.1">
    <property type="nucleotide sequence ID" value="NZ_JAAKZF010000001.1"/>
</dbReference>
<proteinExistence type="predicted"/>
<dbReference type="EMBL" id="JAAKZF010000001">
    <property type="protein sequence ID" value="NGO49614.1"/>
    <property type="molecule type" value="Genomic_DNA"/>
</dbReference>
<dbReference type="AlphaFoldDB" id="A0A6G4W4Z3"/>
<dbReference type="InterPro" id="IPR037434">
    <property type="entry name" value="FosX"/>
</dbReference>
<dbReference type="NCBIfam" id="NF000222">
    <property type="entry name" value="FosX"/>
    <property type="match status" value="1"/>
</dbReference>
<dbReference type="CDD" id="cd08364">
    <property type="entry name" value="FosX"/>
    <property type="match status" value="1"/>
</dbReference>
<evidence type="ECO:0000259" key="2">
    <source>
        <dbReference type="PROSITE" id="PS51819"/>
    </source>
</evidence>
<dbReference type="Gene3D" id="3.10.180.10">
    <property type="entry name" value="2,3-Dihydroxybiphenyl 1,2-Dioxygenase, domain 1"/>
    <property type="match status" value="1"/>
</dbReference>
<keyword evidence="1" id="KW-0479">Metal-binding</keyword>
<dbReference type="PANTHER" id="PTHR36113">
    <property type="entry name" value="LYASE, PUTATIVE-RELATED-RELATED"/>
    <property type="match status" value="1"/>
</dbReference>